<comment type="subcellular location">
    <subcellularLocation>
        <location evidence="1">Cell membrane</location>
        <topology evidence="1">Lipid-anchor</topology>
        <topology evidence="1">GPI-anchor</topology>
    </subcellularLocation>
    <subcellularLocation>
        <location evidence="2">Secreted</location>
    </subcellularLocation>
</comment>
<dbReference type="EMBL" id="LGUA01002627">
    <property type="protein sequence ID" value="OAX77390.1"/>
    <property type="molecule type" value="Genomic_DNA"/>
</dbReference>
<gene>
    <name evidence="18" type="ORF">ACJ72_08314</name>
</gene>
<feature type="disulfide bond" evidence="15">
    <location>
        <begin position="47"/>
        <end position="54"/>
    </location>
</feature>
<feature type="chain" id="PRO_5008598069" description="CFEM domain-containing protein" evidence="16">
    <location>
        <begin position="19"/>
        <end position="236"/>
    </location>
</feature>
<keyword evidence="11" id="KW-0472">Membrane</keyword>
<evidence type="ECO:0000256" key="9">
    <source>
        <dbReference type="ARBA" id="ARBA00022729"/>
    </source>
</evidence>
<evidence type="ECO:0000256" key="13">
    <source>
        <dbReference type="ARBA" id="ARBA00023180"/>
    </source>
</evidence>
<keyword evidence="19" id="KW-1185">Reference proteome</keyword>
<dbReference type="Proteomes" id="UP000091918">
    <property type="component" value="Unassembled WGS sequence"/>
</dbReference>
<evidence type="ECO:0000256" key="1">
    <source>
        <dbReference type="ARBA" id="ARBA00004609"/>
    </source>
</evidence>
<dbReference type="InterPro" id="IPR051735">
    <property type="entry name" value="CFEM_domain"/>
</dbReference>
<evidence type="ECO:0000256" key="16">
    <source>
        <dbReference type="SAM" id="SignalP"/>
    </source>
</evidence>
<dbReference type="SMART" id="SM00747">
    <property type="entry name" value="CFEM"/>
    <property type="match status" value="1"/>
</dbReference>
<sequence length="236" mass="24175">MKSLITIVGLLLAVAVMSQDMSPVFNLPQCPKSCVMETAGRAKEFGCSSGDVACLCQSKDYERELMNCAQKCKPEEIDAMTSAGRQICDSVGASVPTNTAADITIPIPSVDIPSVPLPELPSVTLPPLPELPSVTPPPLPELPSVSVPPLPELPGVPSLPPLPSIPGIPPNAGAKGSASPDQTILPTASGVTYLDPKITPSAEPSSSSIEPFLGAANPLSPVQAGAIYVGLLALII</sequence>
<evidence type="ECO:0000256" key="14">
    <source>
        <dbReference type="ARBA" id="ARBA00023288"/>
    </source>
</evidence>
<keyword evidence="9 16" id="KW-0732">Signal</keyword>
<keyword evidence="4" id="KW-1003">Cell membrane</keyword>
<proteinExistence type="inferred from homology"/>
<dbReference type="GO" id="GO:0098552">
    <property type="term" value="C:side of membrane"/>
    <property type="evidence" value="ECO:0007669"/>
    <property type="project" value="UniProtKB-KW"/>
</dbReference>
<evidence type="ECO:0000256" key="8">
    <source>
        <dbReference type="ARBA" id="ARBA00022723"/>
    </source>
</evidence>
<dbReference type="GO" id="GO:0005576">
    <property type="term" value="C:extracellular region"/>
    <property type="evidence" value="ECO:0007669"/>
    <property type="project" value="UniProtKB-SubCell"/>
</dbReference>
<evidence type="ECO:0000256" key="3">
    <source>
        <dbReference type="ARBA" id="ARBA00010031"/>
    </source>
</evidence>
<dbReference type="AlphaFoldDB" id="A0A1B7NLC9"/>
<feature type="domain" description="CFEM" evidence="17">
    <location>
        <begin position="1"/>
        <end position="115"/>
    </location>
</feature>
<organism evidence="18 19">
    <name type="scientific">Emergomyces africanus</name>
    <dbReference type="NCBI Taxonomy" id="1955775"/>
    <lineage>
        <taxon>Eukaryota</taxon>
        <taxon>Fungi</taxon>
        <taxon>Dikarya</taxon>
        <taxon>Ascomycota</taxon>
        <taxon>Pezizomycotina</taxon>
        <taxon>Eurotiomycetes</taxon>
        <taxon>Eurotiomycetidae</taxon>
        <taxon>Onygenales</taxon>
        <taxon>Ajellomycetaceae</taxon>
        <taxon>Emergomyces</taxon>
    </lineage>
</organism>
<keyword evidence="6 15" id="KW-0349">Heme</keyword>
<dbReference type="InterPro" id="IPR008427">
    <property type="entry name" value="Extracellular_membr_CFEM_dom"/>
</dbReference>
<reference evidence="18 19" key="1">
    <citation type="submission" date="2015-07" db="EMBL/GenBank/DDBJ databases">
        <title>Emmonsia species relationships and genome sequence.</title>
        <authorList>
            <person name="Cuomo C.A."/>
            <person name="Schwartz I.S."/>
            <person name="Kenyon C."/>
            <person name="de Hoog G.S."/>
            <person name="Govender N.P."/>
            <person name="Botha A."/>
            <person name="Moreno L."/>
            <person name="de Vries M."/>
            <person name="Munoz J.F."/>
            <person name="Stielow J.B."/>
        </authorList>
    </citation>
    <scope>NUCLEOTIDE SEQUENCE [LARGE SCALE GENOMIC DNA]</scope>
    <source>
        <strain evidence="18 19">CBS 136260</strain>
    </source>
</reference>
<evidence type="ECO:0000313" key="19">
    <source>
        <dbReference type="Proteomes" id="UP000091918"/>
    </source>
</evidence>
<comment type="caution">
    <text evidence="18">The sequence shown here is derived from an EMBL/GenBank/DDBJ whole genome shotgun (WGS) entry which is preliminary data.</text>
</comment>
<evidence type="ECO:0000256" key="5">
    <source>
        <dbReference type="ARBA" id="ARBA00022525"/>
    </source>
</evidence>
<dbReference type="PROSITE" id="PS52012">
    <property type="entry name" value="CFEM"/>
    <property type="match status" value="1"/>
</dbReference>
<feature type="binding site" description="axial binding residue" evidence="15">
    <location>
        <position position="51"/>
    </location>
    <ligand>
        <name>heme</name>
        <dbReference type="ChEBI" id="CHEBI:30413"/>
    </ligand>
    <ligandPart>
        <name>Fe</name>
        <dbReference type="ChEBI" id="CHEBI:18248"/>
    </ligandPart>
</feature>
<dbReference type="Pfam" id="PF05730">
    <property type="entry name" value="CFEM"/>
    <property type="match status" value="1"/>
</dbReference>
<evidence type="ECO:0000256" key="10">
    <source>
        <dbReference type="ARBA" id="ARBA00023004"/>
    </source>
</evidence>
<evidence type="ECO:0000313" key="18">
    <source>
        <dbReference type="EMBL" id="OAX77390.1"/>
    </source>
</evidence>
<feature type="signal peptide" evidence="16">
    <location>
        <begin position="1"/>
        <end position="18"/>
    </location>
</feature>
<dbReference type="PANTHER" id="PTHR37928">
    <property type="entry name" value="CFEM DOMAIN PROTEIN (AFU_ORTHOLOGUE AFUA_6G14090)"/>
    <property type="match status" value="1"/>
</dbReference>
<evidence type="ECO:0000259" key="17">
    <source>
        <dbReference type="PROSITE" id="PS52012"/>
    </source>
</evidence>
<protein>
    <recommendedName>
        <fullName evidence="17">CFEM domain-containing protein</fullName>
    </recommendedName>
</protein>
<dbReference type="GO" id="GO:0046872">
    <property type="term" value="F:metal ion binding"/>
    <property type="evidence" value="ECO:0007669"/>
    <property type="project" value="UniProtKB-UniRule"/>
</dbReference>
<comment type="caution">
    <text evidence="15">Lacks conserved residue(s) required for the propagation of feature annotation.</text>
</comment>
<evidence type="ECO:0000256" key="12">
    <source>
        <dbReference type="ARBA" id="ARBA00023157"/>
    </source>
</evidence>
<evidence type="ECO:0000256" key="2">
    <source>
        <dbReference type="ARBA" id="ARBA00004613"/>
    </source>
</evidence>
<evidence type="ECO:0000256" key="15">
    <source>
        <dbReference type="PROSITE-ProRule" id="PRU01356"/>
    </source>
</evidence>
<comment type="similarity">
    <text evidence="3">Belongs to the RBT5 family.</text>
</comment>
<keyword evidence="13" id="KW-0325">Glycoprotein</keyword>
<evidence type="ECO:0000256" key="4">
    <source>
        <dbReference type="ARBA" id="ARBA00022475"/>
    </source>
</evidence>
<keyword evidence="14" id="KW-0449">Lipoprotein</keyword>
<keyword evidence="5" id="KW-0964">Secreted</keyword>
<dbReference type="GO" id="GO:0005886">
    <property type="term" value="C:plasma membrane"/>
    <property type="evidence" value="ECO:0007669"/>
    <property type="project" value="UniProtKB-SubCell"/>
</dbReference>
<evidence type="ECO:0000256" key="6">
    <source>
        <dbReference type="ARBA" id="ARBA00022617"/>
    </source>
</evidence>
<keyword evidence="10 15" id="KW-0408">Iron</keyword>
<dbReference type="OrthoDB" id="1193027at2759"/>
<dbReference type="STRING" id="1658172.A0A1B7NLC9"/>
<keyword evidence="8 15" id="KW-0479">Metal-binding</keyword>
<dbReference type="PANTHER" id="PTHR37928:SF1">
    <property type="entry name" value="CFEM DOMAIN PROTEIN (AFU_ORTHOLOGUE AFUA_6G14090)"/>
    <property type="match status" value="1"/>
</dbReference>
<accession>A0A1B7NLC9</accession>
<keyword evidence="12 15" id="KW-1015">Disulfide bond</keyword>
<evidence type="ECO:0000256" key="7">
    <source>
        <dbReference type="ARBA" id="ARBA00022622"/>
    </source>
</evidence>
<keyword evidence="7" id="KW-0336">GPI-anchor</keyword>
<name>A0A1B7NLC9_9EURO</name>
<evidence type="ECO:0000256" key="11">
    <source>
        <dbReference type="ARBA" id="ARBA00023136"/>
    </source>
</evidence>